<dbReference type="OrthoDB" id="66881at2759"/>
<dbReference type="PANTHER" id="PTHR23023">
    <property type="entry name" value="DIMETHYLANILINE MONOOXYGENASE"/>
    <property type="match status" value="1"/>
</dbReference>
<name>A0A5J4Z4I1_PORPP</name>
<evidence type="ECO:0000313" key="7">
    <source>
        <dbReference type="Proteomes" id="UP000324585"/>
    </source>
</evidence>
<evidence type="ECO:0000256" key="4">
    <source>
        <dbReference type="ARBA" id="ARBA00022857"/>
    </source>
</evidence>
<keyword evidence="5" id="KW-0560">Oxidoreductase</keyword>
<dbReference type="InterPro" id="IPR036188">
    <property type="entry name" value="FAD/NAD-bd_sf"/>
</dbReference>
<dbReference type="SUPFAM" id="SSF51905">
    <property type="entry name" value="FAD/NAD(P)-binding domain"/>
    <property type="match status" value="2"/>
</dbReference>
<dbReference type="Pfam" id="PF00743">
    <property type="entry name" value="FMO-like"/>
    <property type="match status" value="2"/>
</dbReference>
<evidence type="ECO:0000256" key="1">
    <source>
        <dbReference type="ARBA" id="ARBA00009183"/>
    </source>
</evidence>
<gene>
    <name evidence="6" type="ORF">FVE85_5072</name>
</gene>
<dbReference type="InterPro" id="IPR000960">
    <property type="entry name" value="Flavin_mOase"/>
</dbReference>
<dbReference type="InterPro" id="IPR020946">
    <property type="entry name" value="Flavin_mOase-like"/>
</dbReference>
<keyword evidence="2" id="KW-0285">Flavoprotein</keyword>
<dbReference type="PRINTS" id="PR00370">
    <property type="entry name" value="FMOXYGENASE"/>
</dbReference>
<comment type="similarity">
    <text evidence="1">Belongs to the FMO family.</text>
</comment>
<dbReference type="AlphaFoldDB" id="A0A5J4Z4I1"/>
<keyword evidence="3" id="KW-0274">FAD</keyword>
<dbReference type="Proteomes" id="UP000324585">
    <property type="component" value="Unassembled WGS sequence"/>
</dbReference>
<dbReference type="InterPro" id="IPR050346">
    <property type="entry name" value="FMO-like"/>
</dbReference>
<keyword evidence="7" id="KW-1185">Reference proteome</keyword>
<proteinExistence type="inferred from homology"/>
<dbReference type="Gene3D" id="3.50.50.60">
    <property type="entry name" value="FAD/NAD(P)-binding domain"/>
    <property type="match status" value="2"/>
</dbReference>
<dbReference type="OMA" id="VMIKEVN"/>
<dbReference type="GO" id="GO:0050661">
    <property type="term" value="F:NADP binding"/>
    <property type="evidence" value="ECO:0007669"/>
    <property type="project" value="InterPro"/>
</dbReference>
<dbReference type="GO" id="GO:0004499">
    <property type="term" value="F:N,N-dimethylaniline monooxygenase activity"/>
    <property type="evidence" value="ECO:0007669"/>
    <property type="project" value="InterPro"/>
</dbReference>
<sequence>MGDAAPCGDGDAAPTRAGGVRRVAVVGAGAAGLVTAKNLREEGLRAVVFEAAPQVGGTWDIANANSSMYTNLRTNLPDCVMEYPDFPFRAQQYGVPDSSFPSHTAVQHYLLDYAAAHDLMPLVRLNTAVQYAGPLPGGKWSLRTVSTLETSADVAQAQIEEFDALVVCNGHYTVPKMPSDTEIPGLSSFAGLLMHSHSYKSAHDLFRSERAGAQSAPKRVVLLGAGNSGIDIAIEIAQAFPAAEVVLSHRKCKGNASQAQLLTYGSGPKQVRLRERREIVRVDGTDWRTVHFADDVGAMQDVDAILLCTGYHYAFPFLSPEAGVDWQSEPGCVTPLYKHVFCIPRPSVAFVGLPWKVAPFPLFYFQSRWIAAVFSGRAVLPSQSEMHADREREQQLREGDMGLPRRYMHMLEQRQWEYNRVVADLAHVPPDAPVRRAIYADCAAARRHDPVAYRRRKYIPLGLHERDFRVLVDSNDVTPP</sequence>
<evidence type="ECO:0000256" key="3">
    <source>
        <dbReference type="ARBA" id="ARBA00022827"/>
    </source>
</evidence>
<evidence type="ECO:0000256" key="5">
    <source>
        <dbReference type="ARBA" id="ARBA00023002"/>
    </source>
</evidence>
<comment type="caution">
    <text evidence="6">The sequence shown here is derived from an EMBL/GenBank/DDBJ whole genome shotgun (WGS) entry which is preliminary data.</text>
</comment>
<dbReference type="EMBL" id="VRMN01000001">
    <property type="protein sequence ID" value="KAA8497487.1"/>
    <property type="molecule type" value="Genomic_DNA"/>
</dbReference>
<keyword evidence="4" id="KW-0521">NADP</keyword>
<evidence type="ECO:0000256" key="2">
    <source>
        <dbReference type="ARBA" id="ARBA00022630"/>
    </source>
</evidence>
<protein>
    <submittedName>
        <fullName evidence="6">Flavin-containing monooxygenase FMO GS-OX-like 4</fullName>
    </submittedName>
</protein>
<accession>A0A5J4Z4I1</accession>
<organism evidence="6 7">
    <name type="scientific">Porphyridium purpureum</name>
    <name type="common">Red alga</name>
    <name type="synonym">Porphyridium cruentum</name>
    <dbReference type="NCBI Taxonomy" id="35688"/>
    <lineage>
        <taxon>Eukaryota</taxon>
        <taxon>Rhodophyta</taxon>
        <taxon>Bangiophyceae</taxon>
        <taxon>Porphyridiales</taxon>
        <taxon>Porphyridiaceae</taxon>
        <taxon>Porphyridium</taxon>
    </lineage>
</organism>
<reference evidence="7" key="1">
    <citation type="journal article" date="2019" name="Nat. Commun.">
        <title>Expansion of phycobilisome linker gene families in mesophilic red algae.</title>
        <authorList>
            <person name="Lee J."/>
            <person name="Kim D."/>
            <person name="Bhattacharya D."/>
            <person name="Yoon H.S."/>
        </authorList>
    </citation>
    <scope>NUCLEOTIDE SEQUENCE [LARGE SCALE GENOMIC DNA]</scope>
    <source>
        <strain evidence="7">CCMP 1328</strain>
    </source>
</reference>
<keyword evidence="6" id="KW-0503">Monooxygenase</keyword>
<dbReference type="GO" id="GO:0050660">
    <property type="term" value="F:flavin adenine dinucleotide binding"/>
    <property type="evidence" value="ECO:0007669"/>
    <property type="project" value="InterPro"/>
</dbReference>
<evidence type="ECO:0000313" key="6">
    <source>
        <dbReference type="EMBL" id="KAA8497487.1"/>
    </source>
</evidence>